<evidence type="ECO:0000313" key="2">
    <source>
        <dbReference type="EMBL" id="WIA13734.1"/>
    </source>
</evidence>
<dbReference type="Proteomes" id="UP001244341">
    <property type="component" value="Chromosome 4b"/>
</dbReference>
<dbReference type="EMBL" id="CP126211">
    <property type="protein sequence ID" value="WIA13734.1"/>
    <property type="molecule type" value="Genomic_DNA"/>
</dbReference>
<dbReference type="SUPFAM" id="SSF52047">
    <property type="entry name" value="RNI-like"/>
    <property type="match status" value="1"/>
</dbReference>
<evidence type="ECO:0000256" key="1">
    <source>
        <dbReference type="ARBA" id="ARBA00004430"/>
    </source>
</evidence>
<protein>
    <recommendedName>
        <fullName evidence="4">F-box domain-containing protein</fullName>
    </recommendedName>
</protein>
<sequence>MEEQQHQAVHRTSNEEVLGLVCASLTDVRTVCAALCTSSSARQAILAKCSGTLLLQIDTNPVLASSVAFPIQAALTGIIDQTAWVAQYGQLVGQLHLRIGPALAGLPHLTRLVLQPQLPPAVLGQLPSQLEELQLAHPACDAVQLSQQTQALQRLRSLTLMYSVPRLGRQHVLRNAPAWASIAALRCLHLQLYGESCELCPALAAAVAGATALKQLTAVFPNGVAHDVDVVAMLSPLRQLEGLELRLATVAPVETLQGLLSQQLTRLQSLTLELVPLRQLVLSQVCLQAMQLTQLVLARADMSGDRLDMLEYSMVQLRRLALCYCNLSAGDVLCSGVVRAVSPPRLPSLQQLAVVEVGCSAEAVVGIKQGVGAQRPSLAVAVVTDTRYLPSGFVGKEPDSDRPGLVYVEH</sequence>
<evidence type="ECO:0008006" key="4">
    <source>
        <dbReference type="Google" id="ProtNLM"/>
    </source>
</evidence>
<dbReference type="Gene3D" id="3.80.10.10">
    <property type="entry name" value="Ribonuclease Inhibitor"/>
    <property type="match status" value="1"/>
</dbReference>
<keyword evidence="3" id="KW-1185">Reference proteome</keyword>
<evidence type="ECO:0000313" key="3">
    <source>
        <dbReference type="Proteomes" id="UP001244341"/>
    </source>
</evidence>
<reference evidence="2 3" key="1">
    <citation type="submission" date="2023-05" db="EMBL/GenBank/DDBJ databases">
        <title>A 100% complete, gapless, phased diploid assembly of the Scenedesmus obliquus UTEX 3031 genome.</title>
        <authorList>
            <person name="Biondi T.C."/>
            <person name="Hanschen E.R."/>
            <person name="Kwon T."/>
            <person name="Eng W."/>
            <person name="Kruse C.P.S."/>
            <person name="Koehler S.I."/>
            <person name="Kunde Y."/>
            <person name="Gleasner C.D."/>
            <person name="You Mak K.T."/>
            <person name="Polle J."/>
            <person name="Hovde B.T."/>
            <person name="Starkenburg S.R."/>
        </authorList>
    </citation>
    <scope>NUCLEOTIDE SEQUENCE [LARGE SCALE GENOMIC DNA]</scope>
    <source>
        <strain evidence="2 3">DOE0152z</strain>
    </source>
</reference>
<organism evidence="2 3">
    <name type="scientific">Tetradesmus obliquus</name>
    <name type="common">Green alga</name>
    <name type="synonym">Acutodesmus obliquus</name>
    <dbReference type="NCBI Taxonomy" id="3088"/>
    <lineage>
        <taxon>Eukaryota</taxon>
        <taxon>Viridiplantae</taxon>
        <taxon>Chlorophyta</taxon>
        <taxon>core chlorophytes</taxon>
        <taxon>Chlorophyceae</taxon>
        <taxon>CS clade</taxon>
        <taxon>Sphaeropleales</taxon>
        <taxon>Scenedesmaceae</taxon>
        <taxon>Tetradesmus</taxon>
    </lineage>
</organism>
<proteinExistence type="predicted"/>
<gene>
    <name evidence="2" type="ORF">OEZ85_007285</name>
</gene>
<accession>A0ABY8TX50</accession>
<dbReference type="InterPro" id="IPR032675">
    <property type="entry name" value="LRR_dom_sf"/>
</dbReference>
<comment type="subcellular location">
    <subcellularLocation>
        <location evidence="1">Cytoplasm</location>
        <location evidence="1">Cytoskeleton</location>
        <location evidence="1">Cilium axoneme</location>
    </subcellularLocation>
</comment>
<name>A0ABY8TX50_TETOB</name>